<dbReference type="Proteomes" id="UP000006002">
    <property type="component" value="Unassembled WGS sequence"/>
</dbReference>
<evidence type="ECO:0000313" key="2">
    <source>
        <dbReference type="Proteomes" id="UP000006002"/>
    </source>
</evidence>
<reference evidence="1 2" key="2">
    <citation type="submission" date="2007-04" db="EMBL/GenBank/DDBJ databases">
        <title>Draft genome sequence of Ruminococcus obeum (ATCC 29174).</title>
        <authorList>
            <person name="Sudarsanam P."/>
            <person name="Ley R."/>
            <person name="Guruge J."/>
            <person name="Turnbaugh P.J."/>
            <person name="Mahowald M."/>
            <person name="Liep D."/>
            <person name="Gordon J."/>
        </authorList>
    </citation>
    <scope>NUCLEOTIDE SEQUENCE [LARGE SCALE GENOMIC DNA]</scope>
    <source>
        <strain evidence="1 2">ATCC 29174</strain>
    </source>
</reference>
<evidence type="ECO:0000313" key="1">
    <source>
        <dbReference type="EMBL" id="EDM86743.1"/>
    </source>
</evidence>
<comment type="caution">
    <text evidence="1">The sequence shown here is derived from an EMBL/GenBank/DDBJ whole genome shotgun (WGS) entry which is preliminary data.</text>
</comment>
<accession>A5ZUG3</accession>
<proteinExistence type="predicted"/>
<organism evidence="1 2">
    <name type="scientific">Blautia obeum ATCC 29174</name>
    <dbReference type="NCBI Taxonomy" id="411459"/>
    <lineage>
        <taxon>Bacteria</taxon>
        <taxon>Bacillati</taxon>
        <taxon>Bacillota</taxon>
        <taxon>Clostridia</taxon>
        <taxon>Lachnospirales</taxon>
        <taxon>Lachnospiraceae</taxon>
        <taxon>Blautia</taxon>
    </lineage>
</organism>
<gene>
    <name evidence="1" type="ORF">RUMOBE_02648</name>
</gene>
<reference evidence="1 2" key="1">
    <citation type="submission" date="2007-03" db="EMBL/GenBank/DDBJ databases">
        <authorList>
            <person name="Fulton L."/>
            <person name="Clifton S."/>
            <person name="Fulton B."/>
            <person name="Xu J."/>
            <person name="Minx P."/>
            <person name="Pepin K.H."/>
            <person name="Johnson M."/>
            <person name="Thiruvilangam P."/>
            <person name="Bhonagiri V."/>
            <person name="Nash W.E."/>
            <person name="Mardis E.R."/>
            <person name="Wilson R.K."/>
        </authorList>
    </citation>
    <scope>NUCLEOTIDE SEQUENCE [LARGE SCALE GENOMIC DNA]</scope>
    <source>
        <strain evidence="1 2">ATCC 29174</strain>
    </source>
</reference>
<sequence length="33" mass="4120">MKNRQKQRILIVSEIKQKQMIKEIHKYKTEVHL</sequence>
<dbReference type="HOGENOM" id="CLU_3380803_0_0_9"/>
<protein>
    <submittedName>
        <fullName evidence="1">Uncharacterized protein</fullName>
    </submittedName>
</protein>
<dbReference type="EMBL" id="AAVO02000012">
    <property type="protein sequence ID" value="EDM86743.1"/>
    <property type="molecule type" value="Genomic_DNA"/>
</dbReference>
<name>A5ZUG3_9FIRM</name>
<dbReference type="AlphaFoldDB" id="A5ZUG3"/>